<dbReference type="PANTHER" id="PTHR35095">
    <property type="entry name" value="OS05G0143300 PROTEIN"/>
    <property type="match status" value="1"/>
</dbReference>
<accession>A0A6M2F2H2</accession>
<name>A0A6M2F2H2_9ROSI</name>
<evidence type="ECO:0000313" key="1">
    <source>
        <dbReference type="EMBL" id="NUU91051.1"/>
    </source>
</evidence>
<dbReference type="EMBL" id="GILB01010718">
    <property type="protein sequence ID" value="NUU91051.1"/>
    <property type="molecule type" value="Transcribed_RNA"/>
</dbReference>
<proteinExistence type="predicted"/>
<organism evidence="1">
    <name type="scientific">Populus davidiana</name>
    <dbReference type="NCBI Taxonomy" id="266767"/>
    <lineage>
        <taxon>Eukaryota</taxon>
        <taxon>Viridiplantae</taxon>
        <taxon>Streptophyta</taxon>
        <taxon>Embryophyta</taxon>
        <taxon>Tracheophyta</taxon>
        <taxon>Spermatophyta</taxon>
        <taxon>Magnoliopsida</taxon>
        <taxon>eudicotyledons</taxon>
        <taxon>Gunneridae</taxon>
        <taxon>Pentapetalae</taxon>
        <taxon>rosids</taxon>
        <taxon>fabids</taxon>
        <taxon>Malpighiales</taxon>
        <taxon>Salicaceae</taxon>
        <taxon>Saliceae</taxon>
        <taxon>Populus</taxon>
    </lineage>
</organism>
<protein>
    <submittedName>
        <fullName evidence="1">Uncharacterized protein</fullName>
    </submittedName>
</protein>
<dbReference type="AlphaFoldDB" id="A0A6M2F2H2"/>
<sequence length="175" mass="19835">MFDAHQQSHSPLIYPSDQFDSPKSLVDFLGDMAHSSKLIVLPDGRVLLTGSGTEMKDILSTIAEFYLSRNSTTWRKQSMLVPHVSRLDTSKVDANITGSSSKVRDVTAAALKRYNPFCQSLMTSQHEVAHSESLCPDFCYLELYCFLSTISLAFEGLKYLGMDWECFWEGFRWVK</sequence>
<dbReference type="PANTHER" id="PTHR35095:SF1">
    <property type="entry name" value="OS05G0143300 PROTEIN"/>
    <property type="match status" value="1"/>
</dbReference>
<reference evidence="1" key="1">
    <citation type="submission" date="2020-03" db="EMBL/GenBank/DDBJ databases">
        <authorList>
            <person name="Zhang R."/>
        </authorList>
    </citation>
    <scope>NUCLEOTIDE SEQUENCE</scope>
</reference>